<dbReference type="EMBL" id="MU394328">
    <property type="protein sequence ID" value="KAI6085223.1"/>
    <property type="molecule type" value="Genomic_DNA"/>
</dbReference>
<organism evidence="1 2">
    <name type="scientific">Hypoxylon rubiginosum</name>
    <dbReference type="NCBI Taxonomy" id="110542"/>
    <lineage>
        <taxon>Eukaryota</taxon>
        <taxon>Fungi</taxon>
        <taxon>Dikarya</taxon>
        <taxon>Ascomycota</taxon>
        <taxon>Pezizomycotina</taxon>
        <taxon>Sordariomycetes</taxon>
        <taxon>Xylariomycetidae</taxon>
        <taxon>Xylariales</taxon>
        <taxon>Hypoxylaceae</taxon>
        <taxon>Hypoxylon</taxon>
    </lineage>
</organism>
<comment type="caution">
    <text evidence="1">The sequence shown here is derived from an EMBL/GenBank/DDBJ whole genome shotgun (WGS) entry which is preliminary data.</text>
</comment>
<evidence type="ECO:0000313" key="1">
    <source>
        <dbReference type="EMBL" id="KAI6085223.1"/>
    </source>
</evidence>
<gene>
    <name evidence="1" type="ORF">F4821DRAFT_261239</name>
</gene>
<accession>A0ACC0CY59</accession>
<sequence length="215" mass="23431">MLPNSVINQPWIPIATSIAIVLFYGTTQDGLDMYRGYAVALGRVFRRPRQASNVTANPGPNHNDDLGDEYTIHEHEEPNWIALYYLRGRGRPSRRASSSLEGDISPKTSILIQPAPSLGTPNSGLGARGRGKRLGALDIRVNQEAQTTVSDFVDFTEYLPSGLVRSLTKIGTLDQGTLDQAYAEASTNVSDLTTTWGQLPMLSAIDFTELLPTIA</sequence>
<dbReference type="Proteomes" id="UP001497680">
    <property type="component" value="Unassembled WGS sequence"/>
</dbReference>
<keyword evidence="2" id="KW-1185">Reference proteome</keyword>
<protein>
    <submittedName>
        <fullName evidence="1">Uncharacterized protein</fullName>
    </submittedName>
</protein>
<reference evidence="1 2" key="1">
    <citation type="journal article" date="2022" name="New Phytol.">
        <title>Ecological generalism drives hyperdiversity of secondary metabolite gene clusters in xylarialean endophytes.</title>
        <authorList>
            <person name="Franco M.E.E."/>
            <person name="Wisecaver J.H."/>
            <person name="Arnold A.E."/>
            <person name="Ju Y.M."/>
            <person name="Slot J.C."/>
            <person name="Ahrendt S."/>
            <person name="Moore L.P."/>
            <person name="Eastman K.E."/>
            <person name="Scott K."/>
            <person name="Konkel Z."/>
            <person name="Mondo S.J."/>
            <person name="Kuo A."/>
            <person name="Hayes R.D."/>
            <person name="Haridas S."/>
            <person name="Andreopoulos B."/>
            <person name="Riley R."/>
            <person name="LaButti K."/>
            <person name="Pangilinan J."/>
            <person name="Lipzen A."/>
            <person name="Amirebrahimi M."/>
            <person name="Yan J."/>
            <person name="Adam C."/>
            <person name="Keymanesh K."/>
            <person name="Ng V."/>
            <person name="Louie K."/>
            <person name="Northen T."/>
            <person name="Drula E."/>
            <person name="Henrissat B."/>
            <person name="Hsieh H.M."/>
            <person name="Youens-Clark K."/>
            <person name="Lutzoni F."/>
            <person name="Miadlikowska J."/>
            <person name="Eastwood D.C."/>
            <person name="Hamelin R.C."/>
            <person name="Grigoriev I.V."/>
            <person name="U'Ren J.M."/>
        </authorList>
    </citation>
    <scope>NUCLEOTIDE SEQUENCE [LARGE SCALE GENOMIC DNA]</scope>
    <source>
        <strain evidence="1 2">ER1909</strain>
    </source>
</reference>
<evidence type="ECO:0000313" key="2">
    <source>
        <dbReference type="Proteomes" id="UP001497680"/>
    </source>
</evidence>
<name>A0ACC0CY59_9PEZI</name>
<proteinExistence type="predicted"/>